<evidence type="ECO:0000313" key="1">
    <source>
        <dbReference type="EMBL" id="RLQ89214.1"/>
    </source>
</evidence>
<organism evidence="1 2">
    <name type="scientific">Notoacmeibacter ruber</name>
    <dbReference type="NCBI Taxonomy" id="2670375"/>
    <lineage>
        <taxon>Bacteria</taxon>
        <taxon>Pseudomonadati</taxon>
        <taxon>Pseudomonadota</taxon>
        <taxon>Alphaproteobacteria</taxon>
        <taxon>Hyphomicrobiales</taxon>
        <taxon>Notoacmeibacteraceae</taxon>
        <taxon>Notoacmeibacter</taxon>
    </lineage>
</organism>
<keyword evidence="2" id="KW-1185">Reference proteome</keyword>
<dbReference type="AlphaFoldDB" id="A0A3L7JFH8"/>
<evidence type="ECO:0008006" key="3">
    <source>
        <dbReference type="Google" id="ProtNLM"/>
    </source>
</evidence>
<evidence type="ECO:0000313" key="2">
    <source>
        <dbReference type="Proteomes" id="UP000281094"/>
    </source>
</evidence>
<gene>
    <name evidence="1" type="ORF">D8780_14160</name>
</gene>
<sequence>MTVAGQADELLLTETSEGFIFRMEEGGHRMMVTIAWDALITLGAPMDPDRQRQFVRRRIPAFKMIARAPEFKNDRLRGRLRLSRRHMIALADSYD</sequence>
<dbReference type="EMBL" id="RCWN01000001">
    <property type="protein sequence ID" value="RLQ89214.1"/>
    <property type="molecule type" value="Genomic_DNA"/>
</dbReference>
<name>A0A3L7JFH8_9HYPH</name>
<dbReference type="Proteomes" id="UP000281094">
    <property type="component" value="Unassembled WGS sequence"/>
</dbReference>
<proteinExistence type="predicted"/>
<accession>A0A3L7JFH8</accession>
<dbReference type="RefSeq" id="WP_121646181.1">
    <property type="nucleotide sequence ID" value="NZ_RCWN01000001.1"/>
</dbReference>
<protein>
    <recommendedName>
        <fullName evidence="3">DUF1488 family protein</fullName>
    </recommendedName>
</protein>
<reference evidence="1 2" key="1">
    <citation type="submission" date="2018-10" db="EMBL/GenBank/DDBJ databases">
        <title>Notoacmeibacter sp. M2BS9Y-3-1, whole genome shotgun sequence.</title>
        <authorList>
            <person name="Tuo L."/>
        </authorList>
    </citation>
    <scope>NUCLEOTIDE SEQUENCE [LARGE SCALE GENOMIC DNA]</scope>
    <source>
        <strain evidence="1 2">M2BS9Y-3-1</strain>
    </source>
</reference>
<comment type="caution">
    <text evidence="1">The sequence shown here is derived from an EMBL/GenBank/DDBJ whole genome shotgun (WGS) entry which is preliminary data.</text>
</comment>